<keyword evidence="1" id="KW-0687">Ribonucleoprotein</keyword>
<dbReference type="OrthoDB" id="5524782at2"/>
<dbReference type="GO" id="GO:0005840">
    <property type="term" value="C:ribosome"/>
    <property type="evidence" value="ECO:0007669"/>
    <property type="project" value="UniProtKB-KW"/>
</dbReference>
<gene>
    <name evidence="1" type="ORF">Uis4E_2179</name>
</gene>
<dbReference type="Proteomes" id="UP000235034">
    <property type="component" value="Unassembled WGS sequence"/>
</dbReference>
<dbReference type="AlphaFoldDB" id="A0A2N5IVL2"/>
<organism evidence="1 2">
    <name type="scientific">Bifidobacterium parmae</name>
    <dbReference type="NCBI Taxonomy" id="361854"/>
    <lineage>
        <taxon>Bacteria</taxon>
        <taxon>Bacillati</taxon>
        <taxon>Actinomycetota</taxon>
        <taxon>Actinomycetes</taxon>
        <taxon>Bifidobacteriales</taxon>
        <taxon>Bifidobacteriaceae</taxon>
        <taxon>Bifidobacterium</taxon>
    </lineage>
</organism>
<name>A0A2N5IVL2_9BIFI</name>
<keyword evidence="2" id="KW-1185">Reference proteome</keyword>
<dbReference type="EMBL" id="NMWT01000036">
    <property type="protein sequence ID" value="PLS26004.1"/>
    <property type="molecule type" value="Genomic_DNA"/>
</dbReference>
<proteinExistence type="predicted"/>
<sequence length="76" mass="8377">MSVEYWTAAQVSEYLGGRPSPAALAVMRTRGKGPRFVKLGAKIPGCRNDTRPVRYPVKEVVRWAMENGLQSQTIAA</sequence>
<accession>A0A2N5IVL2</accession>
<reference evidence="1 2" key="1">
    <citation type="submission" date="2017-07" db="EMBL/GenBank/DDBJ databases">
        <title>Bifidobacterium novel species.</title>
        <authorList>
            <person name="Lugli G.A."/>
            <person name="Milani C."/>
            <person name="Duranti S."/>
            <person name="Mangifesta M."/>
        </authorList>
    </citation>
    <scope>NUCLEOTIDE SEQUENCE [LARGE SCALE GENOMIC DNA]</scope>
    <source>
        <strain evidence="1 2">77</strain>
    </source>
</reference>
<evidence type="ECO:0000313" key="1">
    <source>
        <dbReference type="EMBL" id="PLS26004.1"/>
    </source>
</evidence>
<comment type="caution">
    <text evidence="1">The sequence shown here is derived from an EMBL/GenBank/DDBJ whole genome shotgun (WGS) entry which is preliminary data.</text>
</comment>
<keyword evidence="1" id="KW-0689">Ribosomal protein</keyword>
<evidence type="ECO:0000313" key="2">
    <source>
        <dbReference type="Proteomes" id="UP000235034"/>
    </source>
</evidence>
<dbReference type="RefSeq" id="WP_101623235.1">
    <property type="nucleotide sequence ID" value="NZ_NMWT01000036.1"/>
</dbReference>
<protein>
    <submittedName>
        <fullName evidence="1">30S ribosomal protein S3</fullName>
    </submittedName>
</protein>